<dbReference type="RefSeq" id="WP_284101047.1">
    <property type="nucleotide sequence ID" value="NZ_JARRAF010000012.1"/>
</dbReference>
<accession>A0ABT7E060</accession>
<sequence length="273" mass="31713">MDAFLIDGQVMHERLRPWRNRFVYRIFCLRVRLDRLDVLTQRWFGVDCWRPLSLYRRDYGPRDGSDLSVWMQALLAEHGLPPASQIWLQTFPRVFGYAFNPVSFWYCHDADQTLRAVLAEVNNTFGERHCYLLTAADRGPLGEDSPIHCRKLMHVSPFCRVVGHYQFRLRERPTTALMSIDYYDNAGLLIRTAVGGHRHPFSAANLRRAVLGRPWLTLAIIARIHWQALRLWWHKVPFFRKPEPPRQGSSRSVETAKPDAPSLPIPLSTGVDP</sequence>
<protein>
    <submittedName>
        <fullName evidence="2">DUF1365 domain-containing protein</fullName>
    </submittedName>
</protein>
<gene>
    <name evidence="2" type="ORF">PZA18_11805</name>
</gene>
<dbReference type="Proteomes" id="UP001172778">
    <property type="component" value="Unassembled WGS sequence"/>
</dbReference>
<keyword evidence="3" id="KW-1185">Reference proteome</keyword>
<dbReference type="EMBL" id="JARRAF010000012">
    <property type="protein sequence ID" value="MDK2124733.1"/>
    <property type="molecule type" value="Genomic_DNA"/>
</dbReference>
<feature type="region of interest" description="Disordered" evidence="1">
    <location>
        <begin position="243"/>
        <end position="273"/>
    </location>
</feature>
<proteinExistence type="predicted"/>
<evidence type="ECO:0000313" key="3">
    <source>
        <dbReference type="Proteomes" id="UP001172778"/>
    </source>
</evidence>
<dbReference type="InterPro" id="IPR010775">
    <property type="entry name" value="DUF1365"/>
</dbReference>
<evidence type="ECO:0000256" key="1">
    <source>
        <dbReference type="SAM" id="MobiDB-lite"/>
    </source>
</evidence>
<name>A0ABT7E060_9NEIS</name>
<dbReference type="PANTHER" id="PTHR33973">
    <property type="entry name" value="OS07G0153300 PROTEIN"/>
    <property type="match status" value="1"/>
</dbReference>
<comment type="caution">
    <text evidence="2">The sequence shown here is derived from an EMBL/GenBank/DDBJ whole genome shotgun (WGS) entry which is preliminary data.</text>
</comment>
<dbReference type="Pfam" id="PF07103">
    <property type="entry name" value="DUF1365"/>
    <property type="match status" value="1"/>
</dbReference>
<organism evidence="2 3">
    <name type="scientific">Parachitinimonas caeni</name>
    <dbReference type="NCBI Taxonomy" id="3031301"/>
    <lineage>
        <taxon>Bacteria</taxon>
        <taxon>Pseudomonadati</taxon>
        <taxon>Pseudomonadota</taxon>
        <taxon>Betaproteobacteria</taxon>
        <taxon>Neisseriales</taxon>
        <taxon>Chitinibacteraceae</taxon>
        <taxon>Parachitinimonas</taxon>
    </lineage>
</organism>
<evidence type="ECO:0000313" key="2">
    <source>
        <dbReference type="EMBL" id="MDK2124733.1"/>
    </source>
</evidence>
<reference evidence="2" key="1">
    <citation type="submission" date="2023-03" db="EMBL/GenBank/DDBJ databases">
        <title>Chitinimonas shenzhenensis gen. nov., sp. nov., a novel member of family Burkholderiaceae isolated from activated sludge collected in Shen Zhen, China.</title>
        <authorList>
            <person name="Wang X."/>
        </authorList>
    </citation>
    <scope>NUCLEOTIDE SEQUENCE</scope>
    <source>
        <strain evidence="2">DQS-5</strain>
    </source>
</reference>
<dbReference type="PANTHER" id="PTHR33973:SF4">
    <property type="entry name" value="OS07G0153300 PROTEIN"/>
    <property type="match status" value="1"/>
</dbReference>